<keyword evidence="3" id="KW-1185">Reference proteome</keyword>
<gene>
    <name evidence="2" type="ORF">L2725_04415</name>
</gene>
<reference evidence="2 3" key="1">
    <citation type="submission" date="2022-01" db="EMBL/GenBank/DDBJ databases">
        <title>Whole genome-based taxonomy of the Shewanellaceae.</title>
        <authorList>
            <person name="Martin-Rodriguez A.J."/>
        </authorList>
    </citation>
    <scope>NUCLEOTIDE SEQUENCE [LARGE SCALE GENOMIC DNA]</scope>
    <source>
        <strain evidence="2 3">DSM 21332</strain>
    </source>
</reference>
<dbReference type="EMBL" id="JAKIKT010000001">
    <property type="protein sequence ID" value="MCL2913029.1"/>
    <property type="molecule type" value="Genomic_DNA"/>
</dbReference>
<name>A0ABT0N3M0_9GAMM</name>
<organism evidence="2 3">
    <name type="scientific">Shewanella corallii</name>
    <dbReference type="NCBI Taxonomy" id="560080"/>
    <lineage>
        <taxon>Bacteria</taxon>
        <taxon>Pseudomonadati</taxon>
        <taxon>Pseudomonadota</taxon>
        <taxon>Gammaproteobacteria</taxon>
        <taxon>Alteromonadales</taxon>
        <taxon>Shewanellaceae</taxon>
        <taxon>Shewanella</taxon>
    </lineage>
</organism>
<feature type="region of interest" description="Disordered" evidence="1">
    <location>
        <begin position="145"/>
        <end position="164"/>
    </location>
</feature>
<dbReference type="Proteomes" id="UP001202831">
    <property type="component" value="Unassembled WGS sequence"/>
</dbReference>
<protein>
    <submittedName>
        <fullName evidence="2">Uncharacterized protein</fullName>
    </submittedName>
</protein>
<evidence type="ECO:0000256" key="1">
    <source>
        <dbReference type="SAM" id="MobiDB-lite"/>
    </source>
</evidence>
<dbReference type="RefSeq" id="WP_249247812.1">
    <property type="nucleotide sequence ID" value="NZ_JAKIKT010000001.1"/>
</dbReference>
<accession>A0ABT0N3M0</accession>
<sequence length="164" mass="18463">MSNKQLPIVRIALSELLTPQKSNVSIDVDFSIDEANQQLLKKSYSEVNPDNKTHTPYYHTGALAQALSTDLRAFREAIAEADRDEIRQQNGHIFLSQGLALEIIDERYEQPRDTKQQVKHAATSQLIADVAVIPYQTVAAISSLQATENREQQTEEQTKDKDDV</sequence>
<feature type="compositionally biased region" description="Basic and acidic residues" evidence="1">
    <location>
        <begin position="148"/>
        <end position="164"/>
    </location>
</feature>
<evidence type="ECO:0000313" key="2">
    <source>
        <dbReference type="EMBL" id="MCL2913029.1"/>
    </source>
</evidence>
<evidence type="ECO:0000313" key="3">
    <source>
        <dbReference type="Proteomes" id="UP001202831"/>
    </source>
</evidence>
<comment type="caution">
    <text evidence="2">The sequence shown here is derived from an EMBL/GenBank/DDBJ whole genome shotgun (WGS) entry which is preliminary data.</text>
</comment>
<proteinExistence type="predicted"/>